<accession>M0NJV0</accession>
<sequence length="465" mass="49004">MATRHTREWERAVADFLASPVGDEAREHGRAVVADVLAAAVAGSAAPGVAGVARDGAFADGEASILGTDRRVAPPQAAMTNAAAAIAQEVEEGHNTGGHVGAGIVAGGLAAAEANDVDGEAFVDACTRAYEVCVRLERAIFVMKDRMNDAIPWLVRNPHSTWTTVGPAVTSALCLDASAEELAETFRIAANLAVVSMHDPYAEGAPARNFTAGFSAQAGVTAALTALAGLEGSRAAIEAVYDPFEDLLPDGFAGQFETLGAEWAIAEHYVKPYPSCRYTHPPLDALREAIDGRTAEGWAVDPNDVESITVRTFANATDMSHAEPETMTAGKFSAPHVLATYLCRGSVDLESFTAEALADETVRSVAARVELREDDAYEAAFPESWGASVTVELRDGTTLTGSRDYPRGDYRDPVPAAEYRARNRTLLAHGLAGGRGDDSRVDEALDALDAVAERPVRETVAALRP</sequence>
<dbReference type="PANTHER" id="PTHR16943">
    <property type="entry name" value="2-METHYLCITRATE DEHYDRATASE-RELATED"/>
    <property type="match status" value="1"/>
</dbReference>
<dbReference type="STRING" id="1227482.C469_13670"/>
<evidence type="ECO:0000313" key="5">
    <source>
        <dbReference type="Proteomes" id="UP000011650"/>
    </source>
</evidence>
<feature type="domain" description="MmgE/PrpD N-terminal" evidence="2">
    <location>
        <begin position="14"/>
        <end position="240"/>
    </location>
</feature>
<protein>
    <submittedName>
        <fullName evidence="4">MmgE/PrpD family protein</fullName>
    </submittedName>
</protein>
<keyword evidence="5" id="KW-1185">Reference proteome</keyword>
<dbReference type="Pfam" id="PF19305">
    <property type="entry name" value="MmgE_PrpD_C"/>
    <property type="match status" value="1"/>
</dbReference>
<dbReference type="AlphaFoldDB" id="M0NJV0"/>
<dbReference type="InterPro" id="IPR045336">
    <property type="entry name" value="MmgE_PrpD_N"/>
</dbReference>
<gene>
    <name evidence="4" type="ORF">C469_13670</name>
</gene>
<dbReference type="PANTHER" id="PTHR16943:SF8">
    <property type="entry name" value="2-METHYLCITRATE DEHYDRATASE"/>
    <property type="match status" value="1"/>
</dbReference>
<proteinExistence type="inferred from homology"/>
<dbReference type="RefSeq" id="WP_008007499.1">
    <property type="nucleotide sequence ID" value="NZ_AOJG01000038.1"/>
</dbReference>
<comment type="similarity">
    <text evidence="1">Belongs to the PrpD family.</text>
</comment>
<evidence type="ECO:0000259" key="3">
    <source>
        <dbReference type="Pfam" id="PF19305"/>
    </source>
</evidence>
<evidence type="ECO:0000259" key="2">
    <source>
        <dbReference type="Pfam" id="PF03972"/>
    </source>
</evidence>
<dbReference type="InterPro" id="IPR042183">
    <property type="entry name" value="MmgE/PrpD_sf_1"/>
</dbReference>
<name>M0NJV0_9EURY</name>
<dbReference type="Proteomes" id="UP000011650">
    <property type="component" value="Unassembled WGS sequence"/>
</dbReference>
<comment type="caution">
    <text evidence="4">The sequence shown here is derived from an EMBL/GenBank/DDBJ whole genome shotgun (WGS) entry which is preliminary data.</text>
</comment>
<dbReference type="GO" id="GO:0016829">
    <property type="term" value="F:lyase activity"/>
    <property type="evidence" value="ECO:0007669"/>
    <property type="project" value="InterPro"/>
</dbReference>
<dbReference type="OrthoDB" id="43639at2157"/>
<dbReference type="InterPro" id="IPR045337">
    <property type="entry name" value="MmgE_PrpD_C"/>
</dbReference>
<evidence type="ECO:0000256" key="1">
    <source>
        <dbReference type="ARBA" id="ARBA00006174"/>
    </source>
</evidence>
<dbReference type="SUPFAM" id="SSF103378">
    <property type="entry name" value="2-methylcitrate dehydratase PrpD"/>
    <property type="match status" value="1"/>
</dbReference>
<dbReference type="Pfam" id="PF03972">
    <property type="entry name" value="MmgE_PrpD_N"/>
    <property type="match status" value="1"/>
</dbReference>
<dbReference type="InterPro" id="IPR036148">
    <property type="entry name" value="MmgE/PrpD_sf"/>
</dbReference>
<organism evidence="4 5">
    <name type="scientific">Halorubrum lipolyticum DSM 21995</name>
    <dbReference type="NCBI Taxonomy" id="1227482"/>
    <lineage>
        <taxon>Archaea</taxon>
        <taxon>Methanobacteriati</taxon>
        <taxon>Methanobacteriota</taxon>
        <taxon>Stenosarchaea group</taxon>
        <taxon>Halobacteria</taxon>
        <taxon>Halobacteriales</taxon>
        <taxon>Haloferacaceae</taxon>
        <taxon>Halorubrum</taxon>
    </lineage>
</organism>
<dbReference type="Gene3D" id="3.30.1330.120">
    <property type="entry name" value="2-methylcitrate dehydratase PrpD"/>
    <property type="match status" value="1"/>
</dbReference>
<dbReference type="PATRIC" id="fig|1227482.3.peg.2767"/>
<dbReference type="Gene3D" id="1.10.4100.10">
    <property type="entry name" value="2-methylcitrate dehydratase PrpD"/>
    <property type="match status" value="1"/>
</dbReference>
<dbReference type="EMBL" id="AOJG01000038">
    <property type="protein sequence ID" value="EMA58262.1"/>
    <property type="molecule type" value="Genomic_DNA"/>
</dbReference>
<evidence type="ECO:0000313" key="4">
    <source>
        <dbReference type="EMBL" id="EMA58262.1"/>
    </source>
</evidence>
<reference evidence="4 5" key="1">
    <citation type="journal article" date="2014" name="PLoS Genet.">
        <title>Phylogenetically driven sequencing of extremely halophilic archaea reveals strategies for static and dynamic osmo-response.</title>
        <authorList>
            <person name="Becker E.A."/>
            <person name="Seitzer P.M."/>
            <person name="Tritt A."/>
            <person name="Larsen D."/>
            <person name="Krusor M."/>
            <person name="Yao A.I."/>
            <person name="Wu D."/>
            <person name="Madern D."/>
            <person name="Eisen J.A."/>
            <person name="Darling A.E."/>
            <person name="Facciotti M.T."/>
        </authorList>
    </citation>
    <scope>NUCLEOTIDE SEQUENCE [LARGE SCALE GENOMIC DNA]</scope>
    <source>
        <strain evidence="4 5">DSM 21995</strain>
    </source>
</reference>
<dbReference type="InterPro" id="IPR042188">
    <property type="entry name" value="MmgE/PrpD_sf_2"/>
</dbReference>
<dbReference type="InterPro" id="IPR005656">
    <property type="entry name" value="MmgE_PrpD"/>
</dbReference>
<feature type="domain" description="MmgE/PrpD C-terminal" evidence="3">
    <location>
        <begin position="273"/>
        <end position="432"/>
    </location>
</feature>